<keyword evidence="1" id="KW-1133">Transmembrane helix</keyword>
<name>A0ABY8VTL7_9CORY</name>
<feature type="transmembrane region" description="Helical" evidence="1">
    <location>
        <begin position="33"/>
        <end position="58"/>
    </location>
</feature>
<proteinExistence type="predicted"/>
<dbReference type="RefSeq" id="WP_284875490.1">
    <property type="nucleotide sequence ID" value="NZ_CP126970.1"/>
</dbReference>
<gene>
    <name evidence="2" type="ORF">QP029_03570</name>
</gene>
<keyword evidence="1" id="KW-0472">Membrane</keyword>
<keyword evidence="1" id="KW-0812">Transmembrane</keyword>
<evidence type="ECO:0000256" key="1">
    <source>
        <dbReference type="SAM" id="Phobius"/>
    </source>
</evidence>
<evidence type="ECO:0000313" key="3">
    <source>
        <dbReference type="Proteomes" id="UP001238805"/>
    </source>
</evidence>
<dbReference type="EMBL" id="CP126970">
    <property type="protein sequence ID" value="WIM70910.1"/>
    <property type="molecule type" value="Genomic_DNA"/>
</dbReference>
<evidence type="ECO:0000313" key="2">
    <source>
        <dbReference type="EMBL" id="WIM70910.1"/>
    </source>
</evidence>
<dbReference type="Proteomes" id="UP001238805">
    <property type="component" value="Chromosome"/>
</dbReference>
<evidence type="ECO:0008006" key="4">
    <source>
        <dbReference type="Google" id="ProtNLM"/>
    </source>
</evidence>
<organism evidence="2 3">
    <name type="scientific">Corynebacterium suedekumii</name>
    <dbReference type="NCBI Taxonomy" id="3049801"/>
    <lineage>
        <taxon>Bacteria</taxon>
        <taxon>Bacillati</taxon>
        <taxon>Actinomycetota</taxon>
        <taxon>Actinomycetes</taxon>
        <taxon>Mycobacteriales</taxon>
        <taxon>Corynebacteriaceae</taxon>
        <taxon>Corynebacterium</taxon>
    </lineage>
</organism>
<feature type="transmembrane region" description="Helical" evidence="1">
    <location>
        <begin position="6"/>
        <end position="26"/>
    </location>
</feature>
<protein>
    <recommendedName>
        <fullName evidence="4">Secreted protein</fullName>
    </recommendedName>
</protein>
<sequence>MNTATIIGIISIAIGAVCVASAFAAYMYKKPTYVPVALGIVAFVTLTLIPVFLAVFYATSPG</sequence>
<accession>A0ABY8VTL7</accession>
<keyword evidence="3" id="KW-1185">Reference proteome</keyword>
<reference evidence="2 3" key="1">
    <citation type="submission" date="2023-05" db="EMBL/GenBank/DDBJ databases">
        <title>Corynebacterium suedekumii sp. nov. and Corynebacterium breve sp. nov. isolated from raw cow's milk.</title>
        <authorList>
            <person name="Baer M.K."/>
            <person name="Mehl L."/>
            <person name="Hellmuth R."/>
            <person name="Marke G."/>
            <person name="Lipski A."/>
        </authorList>
    </citation>
    <scope>NUCLEOTIDE SEQUENCE [LARGE SCALE GENOMIC DNA]</scope>
    <source>
        <strain evidence="2 3">LM112</strain>
    </source>
</reference>